<evidence type="ECO:0000256" key="4">
    <source>
        <dbReference type="ARBA" id="ARBA00022729"/>
    </source>
</evidence>
<sequence length="554" mass="62079">MKVKDFKIKTKTHRFYLYMVPLVKSAAVKNSVTATKRLIGPTQAFHTAKRAQVTVNMWRVRNIVLVVLLIAHNVFFCGSLAVRSNLEIVKQWKLFSYEFPPHAPVSDPDYYNPINVVPTSMTVAYDRIFIATPKLFAGVPTTVAYISKSDYSESPILRSYPDWTYTVSGRSSFNCSDSYLVSVYRMRIDSCNRLWILDAGVSRTFEDSEQTCRPKILVFDLNTDQVVRRIELPNDVLRNQSILVNLIVDETTSTSGTCDDVFVYIADTVRPAIIVYDGARDMVWRLSHPAMWPDPDFGLIQILNDKFFISDGVIGLAFDTVNGILYFQPLATDRIFSITKDALRAGPRQLHDILPIRFLGKKSSQGLPLYLAPQDGSLLFSPVTETAIVSWHPQTKQQAVLSYDVNALQFVADISASPWENDVVYAMSSKFNRFTLQTVNRDEINFRLMRIKYPSRSAVSSQRLFTPTDRVSSELYVNGVNASALNDGGYRSGLERVAPTLNPAFSLAPSSKLYQLQGPRIGLHTFTGSSVPTAASVFQLGQLGYSYSLGHSGN</sequence>
<dbReference type="Pfam" id="PF03022">
    <property type="entry name" value="MRJP"/>
    <property type="match status" value="1"/>
</dbReference>
<proteinExistence type="inferred from homology"/>
<dbReference type="InterPro" id="IPR011042">
    <property type="entry name" value="6-blade_b-propeller_TolB-like"/>
</dbReference>
<evidence type="ECO:0000313" key="6">
    <source>
        <dbReference type="EMBL" id="JAD03132.1"/>
    </source>
</evidence>
<evidence type="ECO:0000256" key="2">
    <source>
        <dbReference type="ARBA" id="ARBA00009127"/>
    </source>
</evidence>
<evidence type="ECO:0000256" key="1">
    <source>
        <dbReference type="ARBA" id="ARBA00004613"/>
    </source>
</evidence>
<reference evidence="6" key="1">
    <citation type="submission" date="2014-11" db="EMBL/GenBank/DDBJ databases">
        <authorList>
            <person name="Geib S."/>
        </authorList>
    </citation>
    <scope>NUCLEOTIDE SEQUENCE</scope>
</reference>
<evidence type="ECO:0000256" key="5">
    <source>
        <dbReference type="SAM" id="Phobius"/>
    </source>
</evidence>
<evidence type="ECO:0000256" key="3">
    <source>
        <dbReference type="ARBA" id="ARBA00022525"/>
    </source>
</evidence>
<organism evidence="6">
    <name type="scientific">Zeugodacus cucurbitae</name>
    <name type="common">Melon fruit fly</name>
    <name type="synonym">Bactrocera cucurbitae</name>
    <dbReference type="NCBI Taxonomy" id="28588"/>
    <lineage>
        <taxon>Eukaryota</taxon>
        <taxon>Metazoa</taxon>
        <taxon>Ecdysozoa</taxon>
        <taxon>Arthropoda</taxon>
        <taxon>Hexapoda</taxon>
        <taxon>Insecta</taxon>
        <taxon>Pterygota</taxon>
        <taxon>Neoptera</taxon>
        <taxon>Endopterygota</taxon>
        <taxon>Diptera</taxon>
        <taxon>Brachycera</taxon>
        <taxon>Muscomorpha</taxon>
        <taxon>Tephritoidea</taxon>
        <taxon>Tephritidae</taxon>
        <taxon>Zeugodacus</taxon>
        <taxon>Zeugodacus</taxon>
    </lineage>
</organism>
<dbReference type="PANTHER" id="PTHR10009:SF19">
    <property type="entry name" value="RE55542P"/>
    <property type="match status" value="1"/>
</dbReference>
<keyword evidence="5" id="KW-0812">Transmembrane</keyword>
<name>A0A0A1WW80_ZEUCU</name>
<dbReference type="SUPFAM" id="SSF101898">
    <property type="entry name" value="NHL repeat"/>
    <property type="match status" value="1"/>
</dbReference>
<comment type="similarity">
    <text evidence="2">Belongs to the major royal jelly protein family.</text>
</comment>
<dbReference type="GO" id="GO:0005576">
    <property type="term" value="C:extracellular region"/>
    <property type="evidence" value="ECO:0007669"/>
    <property type="project" value="UniProtKB-SubCell"/>
</dbReference>
<keyword evidence="5" id="KW-0472">Membrane</keyword>
<dbReference type="Gene3D" id="2.120.10.30">
    <property type="entry name" value="TolB, C-terminal domain"/>
    <property type="match status" value="1"/>
</dbReference>
<keyword evidence="4" id="KW-0732">Signal</keyword>
<protein>
    <submittedName>
        <fullName evidence="6">Protein yellow</fullName>
    </submittedName>
</protein>
<reference evidence="6" key="2">
    <citation type="journal article" date="2015" name="Gigascience">
        <title>Reconstructing a comprehensive transcriptome assembly of a white-pupal translocated strain of the pest fruit fly Bactrocera cucurbitae.</title>
        <authorList>
            <person name="Sim S.B."/>
            <person name="Calla B."/>
            <person name="Hall B."/>
            <person name="DeRego T."/>
            <person name="Geib S.M."/>
        </authorList>
    </citation>
    <scope>NUCLEOTIDE SEQUENCE</scope>
</reference>
<dbReference type="AlphaFoldDB" id="A0A0A1WW80"/>
<comment type="subcellular location">
    <subcellularLocation>
        <location evidence="1">Secreted</location>
    </subcellularLocation>
</comment>
<keyword evidence="3" id="KW-0964">Secreted</keyword>
<dbReference type="PANTHER" id="PTHR10009">
    <property type="entry name" value="PROTEIN YELLOW-RELATED"/>
    <property type="match status" value="1"/>
</dbReference>
<dbReference type="PRINTS" id="PR01366">
    <property type="entry name" value="ROYALJELLY"/>
</dbReference>
<dbReference type="EMBL" id="GBXI01011160">
    <property type="protein sequence ID" value="JAD03132.1"/>
    <property type="molecule type" value="Transcribed_RNA"/>
</dbReference>
<feature type="transmembrane region" description="Helical" evidence="5">
    <location>
        <begin position="63"/>
        <end position="82"/>
    </location>
</feature>
<keyword evidence="5" id="KW-1133">Transmembrane helix</keyword>
<accession>A0A0A1WW80</accession>
<gene>
    <name evidence="6" type="primary">y_2</name>
    <name evidence="6" type="ORF">g.15288</name>
</gene>
<dbReference type="InterPro" id="IPR017996">
    <property type="entry name" value="MRJP/yellow-related"/>
</dbReference>